<evidence type="ECO:0000259" key="14">
    <source>
        <dbReference type="PROSITE" id="PS50222"/>
    </source>
</evidence>
<accession>A0A0H5R6Q7</accession>
<sequence length="609" mass="68659">MSSVRALRLLTRQSNALHCSPYSTGFRISHHPLRPSSVLSRPVYLHCARRFLSTDSTDSKNGKQTRLEVIKGVLVHYWNGSKLLAANVSTAAKLVRKSTTGEKLSRRERKLLAITAADLARLVPFAFFVIIPFMELLLPFALMLFPNMLPSTFQDKHKKEENMKKQLKLRLELAEFLQETTEVVAKDIEKRSNNSQEAKEKAERLIRLLGRVRQGKFVTNDDLRELASLFEDQFTLEHLSREQLLSLCRYMGLPTYGTETRLRYELLKRLDDIRDDDRAIIEEGGIFSLNLPELRSAVQHRGMRALGVDEIILKSQLQSWLDLSSNKSIPPLLLILSRVFTLNQTENPAAMEAIKSTLAQFDEKIVEEAIDETLKPDGHAEKLEDVKFQLELLKEEEADKKAKQVKDVAGESRANSNEVISDESDPETLSKIKDIGEDLAVLSDESAVVQEREKLQQLTAKWKDGGSSAKEPTVIVAPKTTKLDIKEKSSAKEADPAISEIENEKTIQTRLQQKIGNMLAELRADIDKADSKIGDKLNVLDRDHDGVMSYDEVVSALKNSLKDCKTDEEAREIVKKLDIKKDGKIDTEELREFIRKSNGASNGGSASSR</sequence>
<dbReference type="PROSITE" id="PS50222">
    <property type="entry name" value="EF_HAND_2"/>
    <property type="match status" value="2"/>
</dbReference>
<evidence type="ECO:0000256" key="10">
    <source>
        <dbReference type="ARBA" id="ARBA00023136"/>
    </source>
</evidence>
<comment type="similarity">
    <text evidence="2">Belongs to the LETM1 family.</text>
</comment>
<dbReference type="PANTHER" id="PTHR14009">
    <property type="entry name" value="LEUCINE ZIPPER-EF-HAND CONTAINING TRANSMEMBRANE PROTEIN"/>
    <property type="match status" value="1"/>
</dbReference>
<keyword evidence="9 12" id="KW-0496">Mitochondrion</keyword>
<keyword evidence="5" id="KW-0812">Transmembrane</keyword>
<dbReference type="InterPro" id="IPR011992">
    <property type="entry name" value="EF-hand-dom_pair"/>
</dbReference>
<dbReference type="CDD" id="cd00051">
    <property type="entry name" value="EFh"/>
    <property type="match status" value="1"/>
</dbReference>
<dbReference type="PANTHER" id="PTHR14009:SF1">
    <property type="entry name" value="MITOCHONDRIAL PROTON_CALCIUM EXCHANGER PROTEIN"/>
    <property type="match status" value="1"/>
</dbReference>
<dbReference type="EMBL" id="HACM01009358">
    <property type="protein sequence ID" value="CRZ09800.1"/>
    <property type="molecule type" value="Transcribed_RNA"/>
</dbReference>
<reference evidence="16" key="1">
    <citation type="submission" date="2015-04" db="EMBL/GenBank/DDBJ databases">
        <title>The genome sequence of the plant pathogenic Rhizarian Plasmodiophora brassicae reveals insights in its biotrophic life cycle and the origin of chitin synthesis.</title>
        <authorList>
            <person name="Schwelm A."/>
            <person name="Fogelqvist J."/>
            <person name="Knaust A."/>
            <person name="Julke S."/>
            <person name="Lilja T."/>
            <person name="Dhandapani V."/>
            <person name="Bonilla-Rosso G."/>
            <person name="Karlsson M."/>
            <person name="Shevchenko A."/>
            <person name="Choi S.R."/>
            <person name="Kim H.G."/>
            <person name="Park J.Y."/>
            <person name="Lim Y.P."/>
            <person name="Ludwig-Muller J."/>
            <person name="Dixelius C."/>
        </authorList>
    </citation>
    <scope>NUCLEOTIDE SEQUENCE</scope>
    <source>
        <tissue evidence="16">Potato root galls</tissue>
    </source>
</reference>
<dbReference type="SUPFAM" id="SSF47473">
    <property type="entry name" value="EF-hand"/>
    <property type="match status" value="1"/>
</dbReference>
<evidence type="ECO:0000313" key="16">
    <source>
        <dbReference type="EMBL" id="CRZ09800.1"/>
    </source>
</evidence>
<feature type="domain" description="Letm1 RBD" evidence="15">
    <location>
        <begin position="165"/>
        <end position="396"/>
    </location>
</feature>
<organism evidence="16">
    <name type="scientific">Spongospora subterranea</name>
    <dbReference type="NCBI Taxonomy" id="70186"/>
    <lineage>
        <taxon>Eukaryota</taxon>
        <taxon>Sar</taxon>
        <taxon>Rhizaria</taxon>
        <taxon>Endomyxa</taxon>
        <taxon>Phytomyxea</taxon>
        <taxon>Plasmodiophorida</taxon>
        <taxon>Plasmodiophoridae</taxon>
        <taxon>Spongospora</taxon>
    </lineage>
</organism>
<feature type="region of interest" description="Disordered" evidence="13">
    <location>
        <begin position="404"/>
        <end position="425"/>
    </location>
</feature>
<evidence type="ECO:0000256" key="8">
    <source>
        <dbReference type="ARBA" id="ARBA00022989"/>
    </source>
</evidence>
<evidence type="ECO:0000256" key="11">
    <source>
        <dbReference type="ARBA" id="ARBA00031360"/>
    </source>
</evidence>
<dbReference type="Pfam" id="PF13499">
    <property type="entry name" value="EF-hand_7"/>
    <property type="match status" value="1"/>
</dbReference>
<dbReference type="PROSITE" id="PS51758">
    <property type="entry name" value="LETM1_RBD"/>
    <property type="match status" value="1"/>
</dbReference>
<evidence type="ECO:0000256" key="4">
    <source>
        <dbReference type="ARBA" id="ARBA00022449"/>
    </source>
</evidence>
<keyword evidence="8" id="KW-1133">Transmembrane helix</keyword>
<dbReference type="InterPro" id="IPR002048">
    <property type="entry name" value="EF_hand_dom"/>
</dbReference>
<dbReference type="GO" id="GO:0030003">
    <property type="term" value="P:intracellular monoatomic cation homeostasis"/>
    <property type="evidence" value="ECO:0007669"/>
    <property type="project" value="TreeGrafter"/>
</dbReference>
<dbReference type="SMART" id="SM00054">
    <property type="entry name" value="EFh"/>
    <property type="match status" value="2"/>
</dbReference>
<evidence type="ECO:0000256" key="7">
    <source>
        <dbReference type="ARBA" id="ARBA00022837"/>
    </source>
</evidence>
<evidence type="ECO:0000256" key="5">
    <source>
        <dbReference type="ARBA" id="ARBA00022692"/>
    </source>
</evidence>
<protein>
    <recommendedName>
        <fullName evidence="3">Mitochondrial proton/calcium exchanger protein</fullName>
    </recommendedName>
    <alternativeName>
        <fullName evidence="11">Leucine zipper-EF-hand-containing transmembrane protein 1</fullName>
    </alternativeName>
</protein>
<proteinExistence type="inferred from homology"/>
<dbReference type="GO" id="GO:0015297">
    <property type="term" value="F:antiporter activity"/>
    <property type="evidence" value="ECO:0007669"/>
    <property type="project" value="UniProtKB-KW"/>
</dbReference>
<keyword evidence="7" id="KW-0106">Calcium</keyword>
<dbReference type="InterPro" id="IPR033122">
    <property type="entry name" value="LETM1-like_RBD"/>
</dbReference>
<dbReference type="InterPro" id="IPR018247">
    <property type="entry name" value="EF_Hand_1_Ca_BS"/>
</dbReference>
<evidence type="ECO:0000256" key="12">
    <source>
        <dbReference type="PROSITE-ProRule" id="PRU01094"/>
    </source>
</evidence>
<evidence type="ECO:0000256" key="1">
    <source>
        <dbReference type="ARBA" id="ARBA00004434"/>
    </source>
</evidence>
<keyword evidence="4" id="KW-0050">Antiport</keyword>
<keyword evidence="10" id="KW-0472">Membrane</keyword>
<name>A0A0H5R6Q7_9EUKA</name>
<keyword evidence="4" id="KW-0813">Transport</keyword>
<feature type="domain" description="EF-hand" evidence="14">
    <location>
        <begin position="565"/>
        <end position="600"/>
    </location>
</feature>
<evidence type="ECO:0000256" key="2">
    <source>
        <dbReference type="ARBA" id="ARBA00009584"/>
    </source>
</evidence>
<evidence type="ECO:0000256" key="3">
    <source>
        <dbReference type="ARBA" id="ARBA00020557"/>
    </source>
</evidence>
<evidence type="ECO:0000256" key="9">
    <source>
        <dbReference type="ARBA" id="ARBA00023128"/>
    </source>
</evidence>
<dbReference type="GO" id="GO:0043022">
    <property type="term" value="F:ribosome binding"/>
    <property type="evidence" value="ECO:0007669"/>
    <property type="project" value="InterPro"/>
</dbReference>
<evidence type="ECO:0000256" key="13">
    <source>
        <dbReference type="SAM" id="MobiDB-lite"/>
    </source>
</evidence>
<comment type="subcellular location">
    <subcellularLocation>
        <location evidence="1">Mitochondrion inner membrane</location>
        <topology evidence="1">Single-pass membrane protein</topology>
    </subcellularLocation>
</comment>
<dbReference type="AlphaFoldDB" id="A0A0H5R6Q7"/>
<dbReference type="InterPro" id="IPR044202">
    <property type="entry name" value="LETM1/MDM38-like"/>
</dbReference>
<dbReference type="Pfam" id="PF07766">
    <property type="entry name" value="LETM1_RBD"/>
    <property type="match status" value="1"/>
</dbReference>
<evidence type="ECO:0000256" key="6">
    <source>
        <dbReference type="ARBA" id="ARBA00022792"/>
    </source>
</evidence>
<evidence type="ECO:0000259" key="15">
    <source>
        <dbReference type="PROSITE" id="PS51758"/>
    </source>
</evidence>
<keyword evidence="6" id="KW-0999">Mitochondrion inner membrane</keyword>
<dbReference type="GO" id="GO:0005743">
    <property type="term" value="C:mitochondrial inner membrane"/>
    <property type="evidence" value="ECO:0007669"/>
    <property type="project" value="UniProtKB-SubCell"/>
</dbReference>
<dbReference type="PROSITE" id="PS00018">
    <property type="entry name" value="EF_HAND_1"/>
    <property type="match status" value="1"/>
</dbReference>
<dbReference type="GO" id="GO:0005509">
    <property type="term" value="F:calcium ion binding"/>
    <property type="evidence" value="ECO:0007669"/>
    <property type="project" value="InterPro"/>
</dbReference>
<dbReference type="Gene3D" id="1.10.238.10">
    <property type="entry name" value="EF-hand"/>
    <property type="match status" value="1"/>
</dbReference>
<feature type="domain" description="EF-hand" evidence="14">
    <location>
        <begin position="528"/>
        <end position="563"/>
    </location>
</feature>